<keyword evidence="3 6" id="KW-0133">Cell shape</keyword>
<dbReference type="UniPathway" id="UPA00219"/>
<evidence type="ECO:0000256" key="1">
    <source>
        <dbReference type="ARBA" id="ARBA00004752"/>
    </source>
</evidence>
<evidence type="ECO:0000256" key="2">
    <source>
        <dbReference type="ARBA" id="ARBA00022679"/>
    </source>
</evidence>
<accession>A0A1G1XNA0</accession>
<dbReference type="Proteomes" id="UP000176498">
    <property type="component" value="Unassembled WGS sequence"/>
</dbReference>
<dbReference type="CDD" id="cd16913">
    <property type="entry name" value="YkuD_like"/>
    <property type="match status" value="1"/>
</dbReference>
<evidence type="ECO:0000313" key="8">
    <source>
        <dbReference type="EMBL" id="OGY41394.1"/>
    </source>
</evidence>
<keyword evidence="4 6" id="KW-0573">Peptidoglycan synthesis</keyword>
<dbReference type="Gene3D" id="2.40.440.10">
    <property type="entry name" value="L,D-transpeptidase catalytic domain-like"/>
    <property type="match status" value="1"/>
</dbReference>
<evidence type="ECO:0000256" key="4">
    <source>
        <dbReference type="ARBA" id="ARBA00022984"/>
    </source>
</evidence>
<dbReference type="GO" id="GO:0005576">
    <property type="term" value="C:extracellular region"/>
    <property type="evidence" value="ECO:0007669"/>
    <property type="project" value="TreeGrafter"/>
</dbReference>
<feature type="domain" description="L,D-TPase catalytic" evidence="7">
    <location>
        <begin position="135"/>
        <end position="247"/>
    </location>
</feature>
<organism evidence="8 9">
    <name type="scientific">Candidatus Buchananbacteria bacterium RBG_13_36_9</name>
    <dbReference type="NCBI Taxonomy" id="1797530"/>
    <lineage>
        <taxon>Bacteria</taxon>
        <taxon>Candidatus Buchananiibacteriota</taxon>
    </lineage>
</organism>
<dbReference type="GO" id="GO:0016740">
    <property type="term" value="F:transferase activity"/>
    <property type="evidence" value="ECO:0007669"/>
    <property type="project" value="UniProtKB-KW"/>
</dbReference>
<evidence type="ECO:0000256" key="5">
    <source>
        <dbReference type="ARBA" id="ARBA00023316"/>
    </source>
</evidence>
<dbReference type="GO" id="GO:0008360">
    <property type="term" value="P:regulation of cell shape"/>
    <property type="evidence" value="ECO:0007669"/>
    <property type="project" value="UniProtKB-UniRule"/>
</dbReference>
<dbReference type="SUPFAM" id="SSF141523">
    <property type="entry name" value="L,D-transpeptidase catalytic domain-like"/>
    <property type="match status" value="1"/>
</dbReference>
<dbReference type="InterPro" id="IPR005490">
    <property type="entry name" value="LD_TPept_cat_dom"/>
</dbReference>
<evidence type="ECO:0000259" key="7">
    <source>
        <dbReference type="PROSITE" id="PS52029"/>
    </source>
</evidence>
<dbReference type="PROSITE" id="PS52029">
    <property type="entry name" value="LD_TPASE"/>
    <property type="match status" value="1"/>
</dbReference>
<name>A0A1G1XNA0_9BACT</name>
<gene>
    <name evidence="8" type="ORF">A2Y82_00200</name>
</gene>
<keyword evidence="2" id="KW-0808">Transferase</keyword>
<comment type="caution">
    <text evidence="8">The sequence shown here is derived from an EMBL/GenBank/DDBJ whole genome shotgun (WGS) entry which is preliminary data.</text>
</comment>
<evidence type="ECO:0000313" key="9">
    <source>
        <dbReference type="Proteomes" id="UP000176498"/>
    </source>
</evidence>
<proteinExistence type="predicted"/>
<evidence type="ECO:0000256" key="6">
    <source>
        <dbReference type="PROSITE-ProRule" id="PRU01373"/>
    </source>
</evidence>
<reference evidence="8 9" key="1">
    <citation type="journal article" date="2016" name="Nat. Commun.">
        <title>Thousands of microbial genomes shed light on interconnected biogeochemical processes in an aquifer system.</title>
        <authorList>
            <person name="Anantharaman K."/>
            <person name="Brown C.T."/>
            <person name="Hug L.A."/>
            <person name="Sharon I."/>
            <person name="Castelle C.J."/>
            <person name="Probst A.J."/>
            <person name="Thomas B.C."/>
            <person name="Singh A."/>
            <person name="Wilkins M.J."/>
            <person name="Karaoz U."/>
            <person name="Brodie E.L."/>
            <person name="Williams K.H."/>
            <person name="Hubbard S.S."/>
            <person name="Banfield J.F."/>
        </authorList>
    </citation>
    <scope>NUCLEOTIDE SEQUENCE [LARGE SCALE GENOMIC DNA]</scope>
</reference>
<dbReference type="PANTHER" id="PTHR30582">
    <property type="entry name" value="L,D-TRANSPEPTIDASE"/>
    <property type="match status" value="1"/>
</dbReference>
<keyword evidence="5 6" id="KW-0961">Cell wall biogenesis/degradation</keyword>
<dbReference type="Pfam" id="PF03734">
    <property type="entry name" value="YkuD"/>
    <property type="match status" value="1"/>
</dbReference>
<dbReference type="InterPro" id="IPR050979">
    <property type="entry name" value="LD-transpeptidase"/>
</dbReference>
<dbReference type="PANTHER" id="PTHR30582:SF2">
    <property type="entry name" value="L,D-TRANSPEPTIDASE YCIB-RELATED"/>
    <property type="match status" value="1"/>
</dbReference>
<sequence length="251" mass="28564">MRKIARKSLFLLGFIMVIFYPNNRGLKAGSQKVYQPTIGEIICQEPGYNCLTIESKFEKIEKKTKHGVKIIEVETAPTWIDLWPNDTEREIIMKVNRLNIKLKQGMIIAVPNDLAGKTFMDFSPYPKETDSLGEKFLIFDPKILAWAAYDAEGKLVRWGPASGGKPGYHTPAREFRIFKKAGPKCRSSKYDAPMPWAMFFHKSGYAFHGSPNVPGKNASHGCVRLFNEDAEWLNKNFIEVGTKVIIRPYTE</sequence>
<feature type="active site" description="Nucleophile" evidence="6">
    <location>
        <position position="222"/>
    </location>
</feature>
<dbReference type="GO" id="GO:0071972">
    <property type="term" value="F:peptidoglycan L,D-transpeptidase activity"/>
    <property type="evidence" value="ECO:0007669"/>
    <property type="project" value="TreeGrafter"/>
</dbReference>
<dbReference type="GO" id="GO:0071555">
    <property type="term" value="P:cell wall organization"/>
    <property type="evidence" value="ECO:0007669"/>
    <property type="project" value="UniProtKB-UniRule"/>
</dbReference>
<protein>
    <recommendedName>
        <fullName evidence="7">L,D-TPase catalytic domain-containing protein</fullName>
    </recommendedName>
</protein>
<evidence type="ECO:0000256" key="3">
    <source>
        <dbReference type="ARBA" id="ARBA00022960"/>
    </source>
</evidence>
<dbReference type="EMBL" id="MHHZ01000019">
    <property type="protein sequence ID" value="OGY41394.1"/>
    <property type="molecule type" value="Genomic_DNA"/>
</dbReference>
<dbReference type="AlphaFoldDB" id="A0A1G1XNA0"/>
<comment type="pathway">
    <text evidence="1 6">Cell wall biogenesis; peptidoglycan biosynthesis.</text>
</comment>
<feature type="active site" description="Proton donor/acceptor" evidence="6">
    <location>
        <position position="208"/>
    </location>
</feature>
<dbReference type="InterPro" id="IPR038063">
    <property type="entry name" value="Transpep_catalytic_dom"/>
</dbReference>
<dbReference type="GO" id="GO:0018104">
    <property type="term" value="P:peptidoglycan-protein cross-linking"/>
    <property type="evidence" value="ECO:0007669"/>
    <property type="project" value="TreeGrafter"/>
</dbReference>